<evidence type="ECO:0000256" key="1">
    <source>
        <dbReference type="SAM" id="Phobius"/>
    </source>
</evidence>
<reference evidence="2" key="1">
    <citation type="submission" date="2023-10" db="EMBL/GenBank/DDBJ databases">
        <title>Genome assemblies of two species of porcelain crab, Petrolisthes cinctipes and Petrolisthes manimaculis (Anomura: Porcellanidae).</title>
        <authorList>
            <person name="Angst P."/>
        </authorList>
    </citation>
    <scope>NUCLEOTIDE SEQUENCE</scope>
    <source>
        <strain evidence="2">PB745_01</strain>
        <tissue evidence="2">Gill</tissue>
    </source>
</reference>
<comment type="caution">
    <text evidence="2">The sequence shown here is derived from an EMBL/GenBank/DDBJ whole genome shotgun (WGS) entry which is preliminary data.</text>
</comment>
<feature type="transmembrane region" description="Helical" evidence="1">
    <location>
        <begin position="32"/>
        <end position="60"/>
    </location>
</feature>
<keyword evidence="1" id="KW-1133">Transmembrane helix</keyword>
<accession>A0AAE1ELX3</accession>
<keyword evidence="1" id="KW-0472">Membrane</keyword>
<keyword evidence="1" id="KW-0812">Transmembrane</keyword>
<name>A0AAE1ELX3_PETCI</name>
<dbReference type="EMBL" id="JAWQEG010005840">
    <property type="protein sequence ID" value="KAK3856588.1"/>
    <property type="molecule type" value="Genomic_DNA"/>
</dbReference>
<evidence type="ECO:0000313" key="2">
    <source>
        <dbReference type="EMBL" id="KAK3856588.1"/>
    </source>
</evidence>
<dbReference type="AlphaFoldDB" id="A0AAE1ELX3"/>
<sequence length="82" mass="8727">MYPSVFAAGGDGKAPTHPADCLKWSHSGIFWLVGWFAGCLVVWLAGCLSGLLLVVGLAYVKLTTRLTKNHSSVNISAMYTGL</sequence>
<keyword evidence="3" id="KW-1185">Reference proteome</keyword>
<dbReference type="Proteomes" id="UP001286313">
    <property type="component" value="Unassembled WGS sequence"/>
</dbReference>
<protein>
    <submittedName>
        <fullName evidence="2">Uncharacterized protein</fullName>
    </submittedName>
</protein>
<organism evidence="2 3">
    <name type="scientific">Petrolisthes cinctipes</name>
    <name type="common">Flat porcelain crab</name>
    <dbReference type="NCBI Taxonomy" id="88211"/>
    <lineage>
        <taxon>Eukaryota</taxon>
        <taxon>Metazoa</taxon>
        <taxon>Ecdysozoa</taxon>
        <taxon>Arthropoda</taxon>
        <taxon>Crustacea</taxon>
        <taxon>Multicrustacea</taxon>
        <taxon>Malacostraca</taxon>
        <taxon>Eumalacostraca</taxon>
        <taxon>Eucarida</taxon>
        <taxon>Decapoda</taxon>
        <taxon>Pleocyemata</taxon>
        <taxon>Anomura</taxon>
        <taxon>Galatheoidea</taxon>
        <taxon>Porcellanidae</taxon>
        <taxon>Petrolisthes</taxon>
    </lineage>
</organism>
<evidence type="ECO:0000313" key="3">
    <source>
        <dbReference type="Proteomes" id="UP001286313"/>
    </source>
</evidence>
<gene>
    <name evidence="2" type="ORF">Pcinc_037101</name>
</gene>
<proteinExistence type="predicted"/>